<dbReference type="OrthoDB" id="774313at2759"/>
<dbReference type="PANTHER" id="PTHR35164">
    <property type="entry name" value="EXPRESSED PROTEIN"/>
    <property type="match status" value="1"/>
</dbReference>
<organism evidence="1 2">
    <name type="scientific">Solanum commersonii</name>
    <name type="common">Commerson's wild potato</name>
    <name type="synonym">Commerson's nightshade</name>
    <dbReference type="NCBI Taxonomy" id="4109"/>
    <lineage>
        <taxon>Eukaryota</taxon>
        <taxon>Viridiplantae</taxon>
        <taxon>Streptophyta</taxon>
        <taxon>Embryophyta</taxon>
        <taxon>Tracheophyta</taxon>
        <taxon>Spermatophyta</taxon>
        <taxon>Magnoliopsida</taxon>
        <taxon>eudicotyledons</taxon>
        <taxon>Gunneridae</taxon>
        <taxon>Pentapetalae</taxon>
        <taxon>asterids</taxon>
        <taxon>lamiids</taxon>
        <taxon>Solanales</taxon>
        <taxon>Solanaceae</taxon>
        <taxon>Solanoideae</taxon>
        <taxon>Solaneae</taxon>
        <taxon>Solanum</taxon>
    </lineage>
</organism>
<reference evidence="1 2" key="1">
    <citation type="submission" date="2020-09" db="EMBL/GenBank/DDBJ databases">
        <title>De no assembly of potato wild relative species, Solanum commersonii.</title>
        <authorList>
            <person name="Cho K."/>
        </authorList>
    </citation>
    <scope>NUCLEOTIDE SEQUENCE [LARGE SCALE GENOMIC DNA]</scope>
    <source>
        <strain evidence="1">LZ3.2</strain>
        <tissue evidence="1">Leaf</tissue>
    </source>
</reference>
<dbReference type="PANTHER" id="PTHR35164:SF7">
    <property type="entry name" value="MYOSIN-13-LIKE"/>
    <property type="match status" value="1"/>
</dbReference>
<dbReference type="EMBL" id="JACXVP010000003">
    <property type="protein sequence ID" value="KAG5615257.1"/>
    <property type="molecule type" value="Genomic_DNA"/>
</dbReference>
<accession>A0A9J5ZSS6</accession>
<dbReference type="Proteomes" id="UP000824120">
    <property type="component" value="Chromosome 3"/>
</dbReference>
<dbReference type="AlphaFoldDB" id="A0A9J5ZSS6"/>
<evidence type="ECO:0000313" key="2">
    <source>
        <dbReference type="Proteomes" id="UP000824120"/>
    </source>
</evidence>
<name>A0A9J5ZSS6_SOLCO</name>
<sequence>MKASDGITSRKSSEFYEEEKMKYNDIRYLKLELRKAIKCDLKILEKYVSLGKVKEGYSSVKSFKIRVTDWLSNFKRTVQELEDESENKKLSESNIFDAWLAKTRRFEEVKIELDESMLEIASICKKNESLDTSYNEESKNLIEKKVENNKFEFELVKGNENIAD</sequence>
<protein>
    <submittedName>
        <fullName evidence="1">Uncharacterized protein</fullName>
    </submittedName>
</protein>
<gene>
    <name evidence="1" type="ORF">H5410_015081</name>
</gene>
<proteinExistence type="predicted"/>
<keyword evidence="2" id="KW-1185">Reference proteome</keyword>
<evidence type="ECO:0000313" key="1">
    <source>
        <dbReference type="EMBL" id="KAG5615257.1"/>
    </source>
</evidence>
<comment type="caution">
    <text evidence="1">The sequence shown here is derived from an EMBL/GenBank/DDBJ whole genome shotgun (WGS) entry which is preliminary data.</text>
</comment>